<protein>
    <recommendedName>
        <fullName evidence="4">Helix-turn-helix domain-containing protein</fullName>
    </recommendedName>
</protein>
<feature type="coiled-coil region" evidence="1">
    <location>
        <begin position="186"/>
        <end position="220"/>
    </location>
</feature>
<dbReference type="EMBL" id="CAJZBQ010000021">
    <property type="protein sequence ID" value="CAG9318824.1"/>
    <property type="molecule type" value="Genomic_DNA"/>
</dbReference>
<name>A0AAU9J0R1_9CILI</name>
<evidence type="ECO:0000256" key="1">
    <source>
        <dbReference type="SAM" id="Coils"/>
    </source>
</evidence>
<comment type="caution">
    <text evidence="2">The sequence shown here is derived from an EMBL/GenBank/DDBJ whole genome shotgun (WGS) entry which is preliminary data.</text>
</comment>
<accession>A0AAU9J0R1</accession>
<evidence type="ECO:0000313" key="2">
    <source>
        <dbReference type="EMBL" id="CAG9318824.1"/>
    </source>
</evidence>
<keyword evidence="1" id="KW-0175">Coiled coil</keyword>
<organism evidence="2 3">
    <name type="scientific">Blepharisma stoltei</name>
    <dbReference type="NCBI Taxonomy" id="1481888"/>
    <lineage>
        <taxon>Eukaryota</taxon>
        <taxon>Sar</taxon>
        <taxon>Alveolata</taxon>
        <taxon>Ciliophora</taxon>
        <taxon>Postciliodesmatophora</taxon>
        <taxon>Heterotrichea</taxon>
        <taxon>Heterotrichida</taxon>
        <taxon>Blepharismidae</taxon>
        <taxon>Blepharisma</taxon>
    </lineage>
</organism>
<gene>
    <name evidence="2" type="ORF">BSTOLATCC_MIC22188</name>
</gene>
<sequence>MREVALLALMRGVSNTSRVLGLEEKQVQEWIRQIGNDDPFFDALRGLLYESIKQSGIEGTSKTFKVAVPTLEKLQLYFENNSGCPPLITPDYAKAYPVDNKNAHETASNYYSTPYRPRSEDLKAKKNEDDMDIEKETITTLPPAIKPVKVIEIKSAVMKQPNNEIKRPERNAFLISEDDLLEEWFAEDDVGIFEDMEEEIQDIEEENDSSSEEEEMMNTQGFLSTIKTDFKAEKDSIDAATKLMLVGEALKEGGGKFAATANRYGVNRKQLRRWVLTFQTNGNVFPTLLKGKAASETLQAVAKDFTDSEGEISVL</sequence>
<keyword evidence="3" id="KW-1185">Reference proteome</keyword>
<dbReference type="AlphaFoldDB" id="A0AAU9J0R1"/>
<dbReference type="Proteomes" id="UP001162131">
    <property type="component" value="Unassembled WGS sequence"/>
</dbReference>
<proteinExistence type="predicted"/>
<reference evidence="2" key="1">
    <citation type="submission" date="2021-09" db="EMBL/GenBank/DDBJ databases">
        <authorList>
            <consortium name="AG Swart"/>
            <person name="Singh M."/>
            <person name="Singh A."/>
            <person name="Seah K."/>
            <person name="Emmerich C."/>
        </authorList>
    </citation>
    <scope>NUCLEOTIDE SEQUENCE</scope>
    <source>
        <strain evidence="2">ATCC30299</strain>
    </source>
</reference>
<evidence type="ECO:0008006" key="4">
    <source>
        <dbReference type="Google" id="ProtNLM"/>
    </source>
</evidence>
<evidence type="ECO:0000313" key="3">
    <source>
        <dbReference type="Proteomes" id="UP001162131"/>
    </source>
</evidence>